<comment type="caution">
    <text evidence="3">The sequence shown here is derived from an EMBL/GenBank/DDBJ whole genome shotgun (WGS) entry which is preliminary data.</text>
</comment>
<name>A0ABC9HH60_FASHE</name>
<evidence type="ECO:0000313" key="4">
    <source>
        <dbReference type="Proteomes" id="UP001189180"/>
    </source>
</evidence>
<feature type="region of interest" description="Disordered" evidence="1">
    <location>
        <begin position="18"/>
        <end position="72"/>
    </location>
</feature>
<protein>
    <submittedName>
        <fullName evidence="3">Uncharacterized protein</fullName>
    </submittedName>
</protein>
<evidence type="ECO:0000256" key="2">
    <source>
        <dbReference type="SAM" id="SignalP"/>
    </source>
</evidence>
<reference evidence="3 4" key="1">
    <citation type="submission" date="2024-08" db="EMBL/GenBank/DDBJ databases">
        <authorList>
            <person name="Paterson S."/>
        </authorList>
    </citation>
    <scope>NUCLEOTIDE SEQUENCE [LARGE SCALE GENOMIC DNA]</scope>
</reference>
<feature type="signal peptide" evidence="2">
    <location>
        <begin position="1"/>
        <end position="19"/>
    </location>
</feature>
<accession>A0ABC9HH60</accession>
<proteinExistence type="predicted"/>
<keyword evidence="4" id="KW-1185">Reference proteome</keyword>
<dbReference type="AlphaFoldDB" id="A0ABC9HH60"/>
<evidence type="ECO:0000256" key="1">
    <source>
        <dbReference type="SAM" id="MobiDB-lite"/>
    </source>
</evidence>
<sequence length="72" mass="7960">MKVIIFLIVILCVLHSQQAESQQKPEGEESKQKPEGEESKQKPEGEESKQKPEGEESNTTGKLDYLTGALCA</sequence>
<evidence type="ECO:0000313" key="3">
    <source>
        <dbReference type="EMBL" id="CAM0512241.1"/>
    </source>
</evidence>
<organism evidence="3 4">
    <name type="scientific">Fasciola hepatica</name>
    <name type="common">Liver fluke</name>
    <dbReference type="NCBI Taxonomy" id="6192"/>
    <lineage>
        <taxon>Eukaryota</taxon>
        <taxon>Metazoa</taxon>
        <taxon>Spiralia</taxon>
        <taxon>Lophotrochozoa</taxon>
        <taxon>Platyhelminthes</taxon>
        <taxon>Trematoda</taxon>
        <taxon>Digenea</taxon>
        <taxon>Plagiorchiida</taxon>
        <taxon>Echinostomata</taxon>
        <taxon>Echinostomatoidea</taxon>
        <taxon>Fasciolidae</taxon>
        <taxon>Fasciola</taxon>
    </lineage>
</organism>
<gene>
    <name evidence="3" type="ORF">FHB240107_LOCUS6579</name>
</gene>
<keyword evidence="2" id="KW-0732">Signal</keyword>
<feature type="chain" id="PRO_5044842243" evidence="2">
    <location>
        <begin position="20"/>
        <end position="72"/>
    </location>
</feature>
<feature type="compositionally biased region" description="Basic and acidic residues" evidence="1">
    <location>
        <begin position="23"/>
        <end position="54"/>
    </location>
</feature>
<dbReference type="EMBL" id="CANUEZ050000201">
    <property type="protein sequence ID" value="CAM0512241.1"/>
    <property type="molecule type" value="Genomic_DNA"/>
</dbReference>
<dbReference type="Proteomes" id="UP001189180">
    <property type="component" value="Unassembled WGS sequence"/>
</dbReference>